<name>T1JGI9_STRMM</name>
<dbReference type="AlphaFoldDB" id="T1JGI9"/>
<evidence type="ECO:0000313" key="2">
    <source>
        <dbReference type="Proteomes" id="UP000014500"/>
    </source>
</evidence>
<dbReference type="EMBL" id="JH432204">
    <property type="status" value="NOT_ANNOTATED_CDS"/>
    <property type="molecule type" value="Genomic_DNA"/>
</dbReference>
<keyword evidence="2" id="KW-1185">Reference proteome</keyword>
<reference evidence="1" key="2">
    <citation type="submission" date="2015-02" db="UniProtKB">
        <authorList>
            <consortium name="EnsemblMetazoa"/>
        </authorList>
    </citation>
    <scope>IDENTIFICATION</scope>
</reference>
<dbReference type="HOGENOM" id="CLU_3144572_0_0_1"/>
<protein>
    <submittedName>
        <fullName evidence="1">Uncharacterized protein</fullName>
    </submittedName>
</protein>
<evidence type="ECO:0000313" key="1">
    <source>
        <dbReference type="EnsemblMetazoa" id="SMAR012962-PA"/>
    </source>
</evidence>
<proteinExistence type="predicted"/>
<accession>T1JGI9</accession>
<sequence length="49" mass="5696">MSFFINIFSSFKHQDVDLTLNECFISTTESTFVECCVHRQHPLDVKSTL</sequence>
<reference evidence="2" key="1">
    <citation type="submission" date="2011-05" db="EMBL/GenBank/DDBJ databases">
        <authorList>
            <person name="Richards S.R."/>
            <person name="Qu J."/>
            <person name="Jiang H."/>
            <person name="Jhangiani S.N."/>
            <person name="Agravi P."/>
            <person name="Goodspeed R."/>
            <person name="Gross S."/>
            <person name="Mandapat C."/>
            <person name="Jackson L."/>
            <person name="Mathew T."/>
            <person name="Pu L."/>
            <person name="Thornton R."/>
            <person name="Saada N."/>
            <person name="Wilczek-Boney K.B."/>
            <person name="Lee S."/>
            <person name="Kovar C."/>
            <person name="Wu Y."/>
            <person name="Scherer S.E."/>
            <person name="Worley K.C."/>
            <person name="Muzny D.M."/>
            <person name="Gibbs R."/>
        </authorList>
    </citation>
    <scope>NUCLEOTIDE SEQUENCE</scope>
    <source>
        <strain evidence="2">Brora</strain>
    </source>
</reference>
<dbReference type="Proteomes" id="UP000014500">
    <property type="component" value="Unassembled WGS sequence"/>
</dbReference>
<dbReference type="EnsemblMetazoa" id="SMAR012962-RA">
    <property type="protein sequence ID" value="SMAR012962-PA"/>
    <property type="gene ID" value="SMAR012962"/>
</dbReference>
<organism evidence="1 2">
    <name type="scientific">Strigamia maritima</name>
    <name type="common">European centipede</name>
    <name type="synonym">Geophilus maritimus</name>
    <dbReference type="NCBI Taxonomy" id="126957"/>
    <lineage>
        <taxon>Eukaryota</taxon>
        <taxon>Metazoa</taxon>
        <taxon>Ecdysozoa</taxon>
        <taxon>Arthropoda</taxon>
        <taxon>Myriapoda</taxon>
        <taxon>Chilopoda</taxon>
        <taxon>Pleurostigmophora</taxon>
        <taxon>Geophilomorpha</taxon>
        <taxon>Linotaeniidae</taxon>
        <taxon>Strigamia</taxon>
    </lineage>
</organism>